<dbReference type="AlphaFoldDB" id="A0A839GEE5"/>
<organism evidence="1 2">
    <name type="scientific">Rufibacter quisquiliarum</name>
    <dbReference type="NCBI Taxonomy" id="1549639"/>
    <lineage>
        <taxon>Bacteria</taxon>
        <taxon>Pseudomonadati</taxon>
        <taxon>Bacteroidota</taxon>
        <taxon>Cytophagia</taxon>
        <taxon>Cytophagales</taxon>
        <taxon>Hymenobacteraceae</taxon>
        <taxon>Rufibacter</taxon>
    </lineage>
</organism>
<evidence type="ECO:0000313" key="2">
    <source>
        <dbReference type="Proteomes" id="UP000563094"/>
    </source>
</evidence>
<gene>
    <name evidence="1" type="ORF">FHS90_002003</name>
</gene>
<keyword evidence="2" id="KW-1185">Reference proteome</keyword>
<dbReference type="SUPFAM" id="SSF140864">
    <property type="entry name" value="TROVE domain-like"/>
    <property type="match status" value="1"/>
</dbReference>
<accession>A0A839GEE5</accession>
<reference evidence="1 2" key="1">
    <citation type="submission" date="2020-08" db="EMBL/GenBank/DDBJ databases">
        <title>Genomic Encyclopedia of Type Strains, Phase IV (KMG-IV): sequencing the most valuable type-strain genomes for metagenomic binning, comparative biology and taxonomic classification.</title>
        <authorList>
            <person name="Goeker M."/>
        </authorList>
    </citation>
    <scope>NUCLEOTIDE SEQUENCE [LARGE SCALE GENOMIC DNA]</scope>
    <source>
        <strain evidence="1 2">DSM 29854</strain>
    </source>
</reference>
<dbReference type="Proteomes" id="UP000563094">
    <property type="component" value="Unassembled WGS sequence"/>
</dbReference>
<sequence length="90" mass="10014">MRFNFFRPKATATEAPTLNHEGALAWKLGPKAELYAAAVTASLQDGFYQTANARLTQLQTLVAQNEPAFVAQLAVYTRTRTCAAYPWCCW</sequence>
<protein>
    <recommendedName>
        <fullName evidence="3">TROVE domain-containing protein</fullName>
    </recommendedName>
</protein>
<name>A0A839GEE5_9BACT</name>
<dbReference type="RefSeq" id="WP_246386820.1">
    <property type="nucleotide sequence ID" value="NZ_JACJIQ010000006.1"/>
</dbReference>
<evidence type="ECO:0008006" key="3">
    <source>
        <dbReference type="Google" id="ProtNLM"/>
    </source>
</evidence>
<evidence type="ECO:0000313" key="1">
    <source>
        <dbReference type="EMBL" id="MBA9077292.1"/>
    </source>
</evidence>
<dbReference type="InterPro" id="IPR037214">
    <property type="entry name" value="TROVE_dom_sf"/>
</dbReference>
<dbReference type="EMBL" id="JACJIQ010000006">
    <property type="protein sequence ID" value="MBA9077292.1"/>
    <property type="molecule type" value="Genomic_DNA"/>
</dbReference>
<proteinExistence type="predicted"/>
<comment type="caution">
    <text evidence="1">The sequence shown here is derived from an EMBL/GenBank/DDBJ whole genome shotgun (WGS) entry which is preliminary data.</text>
</comment>